<dbReference type="EMBL" id="JAJEPU010000007">
    <property type="protein sequence ID" value="MCC2163994.1"/>
    <property type="molecule type" value="Genomic_DNA"/>
</dbReference>
<proteinExistence type="predicted"/>
<dbReference type="RefSeq" id="WP_177977019.1">
    <property type="nucleotide sequence ID" value="NZ_JAJEPU010000007.1"/>
</dbReference>
<sequence>MDEVEAQDRKQTAVYSVSLHIKKTPEVRPSICSDFLILFGIRPCLQAQCEVFKNK</sequence>
<evidence type="ECO:0000313" key="2">
    <source>
        <dbReference type="Proteomes" id="UP001198962"/>
    </source>
</evidence>
<keyword evidence="2" id="KW-1185">Reference proteome</keyword>
<gene>
    <name evidence="1" type="ORF">LKD32_03695</name>
</gene>
<evidence type="ECO:0000313" key="1">
    <source>
        <dbReference type="EMBL" id="MCC2163994.1"/>
    </source>
</evidence>
<reference evidence="1" key="1">
    <citation type="submission" date="2021-10" db="EMBL/GenBank/DDBJ databases">
        <title>Anaerobic single-cell dispensing facilitates the cultivation of human gut bacteria.</title>
        <authorList>
            <person name="Afrizal A."/>
        </authorList>
    </citation>
    <scope>NUCLEOTIDE SEQUENCE</scope>
    <source>
        <strain evidence="1">CLA-AA-H274</strain>
    </source>
</reference>
<dbReference type="AlphaFoldDB" id="A0AAE3ALK4"/>
<accession>A0AAE3ALK4</accession>
<protein>
    <submittedName>
        <fullName evidence="1">Uncharacterized protein</fullName>
    </submittedName>
</protein>
<name>A0AAE3ALK4_9FIRM</name>
<dbReference type="Proteomes" id="UP001198962">
    <property type="component" value="Unassembled WGS sequence"/>
</dbReference>
<organism evidence="1 2">
    <name type="scientific">Brotaphodocola catenula</name>
    <dbReference type="NCBI Taxonomy" id="2885361"/>
    <lineage>
        <taxon>Bacteria</taxon>
        <taxon>Bacillati</taxon>
        <taxon>Bacillota</taxon>
        <taxon>Clostridia</taxon>
        <taxon>Lachnospirales</taxon>
        <taxon>Lachnospiraceae</taxon>
        <taxon>Brotaphodocola</taxon>
    </lineage>
</organism>
<comment type="caution">
    <text evidence="1">The sequence shown here is derived from an EMBL/GenBank/DDBJ whole genome shotgun (WGS) entry which is preliminary data.</text>
</comment>